<reference evidence="2" key="1">
    <citation type="submission" date="2023-07" db="EMBL/GenBank/DDBJ databases">
        <title>A collection of bacterial strains from the Burkholderia cepacia Research Laboratory and Repository.</title>
        <authorList>
            <person name="Lipuma J."/>
            <person name="Spilker T."/>
            <person name="Caverly L."/>
        </authorList>
    </citation>
    <scope>NUCLEOTIDE SEQUENCE</scope>
    <source>
        <strain evidence="2">AU42020</strain>
    </source>
</reference>
<evidence type="ECO:0000313" key="2">
    <source>
        <dbReference type="EMBL" id="MDN7932056.1"/>
    </source>
</evidence>
<dbReference type="EMBL" id="JAUJSQ010000003">
    <property type="protein sequence ID" value="MDN7932056.1"/>
    <property type="molecule type" value="Genomic_DNA"/>
</dbReference>
<evidence type="ECO:0000313" key="3">
    <source>
        <dbReference type="Proteomes" id="UP001171606"/>
    </source>
</evidence>
<accession>A0ABT8PAH5</accession>
<organism evidence="2 3">
    <name type="scientific">Burkholderia metallica</name>
    <dbReference type="NCBI Taxonomy" id="488729"/>
    <lineage>
        <taxon>Bacteria</taxon>
        <taxon>Pseudomonadati</taxon>
        <taxon>Pseudomonadota</taxon>
        <taxon>Betaproteobacteria</taxon>
        <taxon>Burkholderiales</taxon>
        <taxon>Burkholderiaceae</taxon>
        <taxon>Burkholderia</taxon>
        <taxon>Burkholderia cepacia complex</taxon>
    </lineage>
</organism>
<evidence type="ECO:0008006" key="4">
    <source>
        <dbReference type="Google" id="ProtNLM"/>
    </source>
</evidence>
<keyword evidence="3" id="KW-1185">Reference proteome</keyword>
<sequence length="106" mass="11796">MATRGRPKGVETRVLHVRVPVTLHEQLDNLQFATKKTTSDVVRELLERYVSTHSALLDEIAKVRSDVASRWSATEIGAQGLDQLEGGKKTAKPEKAKRTKQTTDQS</sequence>
<feature type="region of interest" description="Disordered" evidence="1">
    <location>
        <begin position="78"/>
        <end position="106"/>
    </location>
</feature>
<evidence type="ECO:0000256" key="1">
    <source>
        <dbReference type="SAM" id="MobiDB-lite"/>
    </source>
</evidence>
<protein>
    <recommendedName>
        <fullName evidence="4">CopG family transcriptional regulator</fullName>
    </recommendedName>
</protein>
<name>A0ABT8PAH5_9BURK</name>
<proteinExistence type="predicted"/>
<gene>
    <name evidence="2" type="ORF">QZM52_12270</name>
</gene>
<dbReference type="Proteomes" id="UP001171606">
    <property type="component" value="Unassembled WGS sequence"/>
</dbReference>
<feature type="compositionally biased region" description="Basic and acidic residues" evidence="1">
    <location>
        <begin position="85"/>
        <end position="96"/>
    </location>
</feature>
<dbReference type="RefSeq" id="WP_301755381.1">
    <property type="nucleotide sequence ID" value="NZ_JAUJSQ010000003.1"/>
</dbReference>
<comment type="caution">
    <text evidence="2">The sequence shown here is derived from an EMBL/GenBank/DDBJ whole genome shotgun (WGS) entry which is preliminary data.</text>
</comment>